<feature type="non-terminal residue" evidence="1">
    <location>
        <position position="1"/>
    </location>
</feature>
<dbReference type="EMBL" id="LAZR01044015">
    <property type="protein sequence ID" value="KKL05675.1"/>
    <property type="molecule type" value="Genomic_DNA"/>
</dbReference>
<sequence>HKLDTLFTSCVTLCNKGHGCEKVKED</sequence>
<evidence type="ECO:0000313" key="1">
    <source>
        <dbReference type="EMBL" id="KKL05675.1"/>
    </source>
</evidence>
<protein>
    <submittedName>
        <fullName evidence="1">Uncharacterized protein</fullName>
    </submittedName>
</protein>
<accession>A0A0F9A886</accession>
<comment type="caution">
    <text evidence="1">The sequence shown here is derived from an EMBL/GenBank/DDBJ whole genome shotgun (WGS) entry which is preliminary data.</text>
</comment>
<dbReference type="AlphaFoldDB" id="A0A0F9A886"/>
<name>A0A0F9A886_9ZZZZ</name>
<organism evidence="1">
    <name type="scientific">marine sediment metagenome</name>
    <dbReference type="NCBI Taxonomy" id="412755"/>
    <lineage>
        <taxon>unclassified sequences</taxon>
        <taxon>metagenomes</taxon>
        <taxon>ecological metagenomes</taxon>
    </lineage>
</organism>
<proteinExistence type="predicted"/>
<gene>
    <name evidence="1" type="ORF">LCGC14_2603630</name>
</gene>
<reference evidence="1" key="1">
    <citation type="journal article" date="2015" name="Nature">
        <title>Complex archaea that bridge the gap between prokaryotes and eukaryotes.</title>
        <authorList>
            <person name="Spang A."/>
            <person name="Saw J.H."/>
            <person name="Jorgensen S.L."/>
            <person name="Zaremba-Niedzwiedzka K."/>
            <person name="Martijn J."/>
            <person name="Lind A.E."/>
            <person name="van Eijk R."/>
            <person name="Schleper C."/>
            <person name="Guy L."/>
            <person name="Ettema T.J."/>
        </authorList>
    </citation>
    <scope>NUCLEOTIDE SEQUENCE</scope>
</reference>